<dbReference type="Proteomes" id="UP000635071">
    <property type="component" value="Unassembled WGS sequence"/>
</dbReference>
<dbReference type="Gene3D" id="3.50.50.60">
    <property type="entry name" value="FAD/NAD(P)-binding domain"/>
    <property type="match status" value="1"/>
</dbReference>
<accession>A0A916ZZ82</accession>
<dbReference type="PANTHER" id="PTHR42685">
    <property type="entry name" value="GERANYLGERANYL DIPHOSPHATE REDUCTASE"/>
    <property type="match status" value="1"/>
</dbReference>
<sequence>MMQPVIIGGGLAGGSVATRLAQLGHAPVLLEREPGAHDKICGEFLSVEASRHLAAIGFDVARLGGARIDTMRLHVGGRTAEARLPFVATGITRRSLDAALLDHAAAAGAEIRRGISVRHIDEGRVVTAEGEIGRGPVILATGKHELRGEARDPAGTIADLIGFKQFFRTTPALSRALAGAVTVTAFDGGYAGLQCVEGGRLNLCLLVDRARFKGAGSWEALFAALVREPGLALLADAEPLLPRPLTIAAVPYGYLATPAAGDPIWRLGDQAAVIPSFCGDGMAMALHGGRLAADMLAAGAAPHHFQARLRRDVSRQVRLAIAVQRFAGTRAGRFALVAGLAAVPAALSALARWTRVETSAVARAGA</sequence>
<dbReference type="AlphaFoldDB" id="A0A916ZZ82"/>
<dbReference type="Pfam" id="PF01494">
    <property type="entry name" value="FAD_binding_3"/>
    <property type="match status" value="1"/>
</dbReference>
<dbReference type="RefSeq" id="WP_188763864.1">
    <property type="nucleotide sequence ID" value="NZ_BMJM01000013.1"/>
</dbReference>
<dbReference type="SUPFAM" id="SSF51905">
    <property type="entry name" value="FAD/NAD(P)-binding domain"/>
    <property type="match status" value="1"/>
</dbReference>
<dbReference type="InterPro" id="IPR036188">
    <property type="entry name" value="FAD/NAD-bd_sf"/>
</dbReference>
<dbReference type="GO" id="GO:0071949">
    <property type="term" value="F:FAD binding"/>
    <property type="evidence" value="ECO:0007669"/>
    <property type="project" value="InterPro"/>
</dbReference>
<dbReference type="EMBL" id="BMJM01000013">
    <property type="protein sequence ID" value="GGE20025.1"/>
    <property type="molecule type" value="Genomic_DNA"/>
</dbReference>
<dbReference type="InterPro" id="IPR002938">
    <property type="entry name" value="FAD-bd"/>
</dbReference>
<reference evidence="2" key="1">
    <citation type="journal article" date="2014" name="Int. J. Syst. Evol. Microbiol.">
        <title>Complete genome sequence of Corynebacterium casei LMG S-19264T (=DSM 44701T), isolated from a smear-ripened cheese.</title>
        <authorList>
            <consortium name="US DOE Joint Genome Institute (JGI-PGF)"/>
            <person name="Walter F."/>
            <person name="Albersmeier A."/>
            <person name="Kalinowski J."/>
            <person name="Ruckert C."/>
        </authorList>
    </citation>
    <scope>NUCLEOTIDE SEQUENCE</scope>
    <source>
        <strain evidence="2">CGMCC 1.15519</strain>
    </source>
</reference>
<proteinExistence type="predicted"/>
<keyword evidence="3" id="KW-1185">Reference proteome</keyword>
<protein>
    <submittedName>
        <fullName evidence="2">FAD-dependent oxidoreductase</fullName>
    </submittedName>
</protein>
<gene>
    <name evidence="2" type="ORF">GCM10011529_28300</name>
</gene>
<comment type="caution">
    <text evidence="2">The sequence shown here is derived from an EMBL/GenBank/DDBJ whole genome shotgun (WGS) entry which is preliminary data.</text>
</comment>
<organism evidence="2 3">
    <name type="scientific">Sandarakinorhabdus glacialis</name>
    <dbReference type="NCBI Taxonomy" id="1614636"/>
    <lineage>
        <taxon>Bacteria</taxon>
        <taxon>Pseudomonadati</taxon>
        <taxon>Pseudomonadota</taxon>
        <taxon>Alphaproteobacteria</taxon>
        <taxon>Sphingomonadales</taxon>
        <taxon>Sphingosinicellaceae</taxon>
        <taxon>Sandarakinorhabdus</taxon>
    </lineage>
</organism>
<evidence type="ECO:0000313" key="2">
    <source>
        <dbReference type="EMBL" id="GGE20025.1"/>
    </source>
</evidence>
<dbReference type="PANTHER" id="PTHR42685:SF22">
    <property type="entry name" value="CONDITIONED MEDIUM FACTOR RECEPTOR 1"/>
    <property type="match status" value="1"/>
</dbReference>
<evidence type="ECO:0000313" key="3">
    <source>
        <dbReference type="Proteomes" id="UP000635071"/>
    </source>
</evidence>
<feature type="domain" description="FAD-binding" evidence="1">
    <location>
        <begin position="5"/>
        <end position="129"/>
    </location>
</feature>
<evidence type="ECO:0000259" key="1">
    <source>
        <dbReference type="Pfam" id="PF01494"/>
    </source>
</evidence>
<reference evidence="2" key="2">
    <citation type="submission" date="2020-09" db="EMBL/GenBank/DDBJ databases">
        <authorList>
            <person name="Sun Q."/>
            <person name="Zhou Y."/>
        </authorList>
    </citation>
    <scope>NUCLEOTIDE SEQUENCE</scope>
    <source>
        <strain evidence="2">CGMCC 1.15519</strain>
    </source>
</reference>
<dbReference type="InterPro" id="IPR050407">
    <property type="entry name" value="Geranylgeranyl_reductase"/>
</dbReference>
<name>A0A916ZZ82_9SPHN</name>